<protein>
    <recommendedName>
        <fullName evidence="4">DUF998 domain-containing protein</fullName>
    </recommendedName>
</protein>
<feature type="transmembrane region" description="Helical" evidence="1">
    <location>
        <begin position="188"/>
        <end position="205"/>
    </location>
</feature>
<evidence type="ECO:0000313" key="3">
    <source>
        <dbReference type="Proteomes" id="UP000181884"/>
    </source>
</evidence>
<keyword evidence="1" id="KW-0812">Transmembrane</keyword>
<dbReference type="Pfam" id="PF06197">
    <property type="entry name" value="DUF998"/>
    <property type="match status" value="1"/>
</dbReference>
<dbReference type="EMBL" id="JXKH01000002">
    <property type="protein sequence ID" value="OJG19162.1"/>
    <property type="molecule type" value="Genomic_DNA"/>
</dbReference>
<feature type="transmembrane region" description="Helical" evidence="1">
    <location>
        <begin position="79"/>
        <end position="104"/>
    </location>
</feature>
<keyword evidence="1" id="KW-1133">Transmembrane helix</keyword>
<evidence type="ECO:0000256" key="1">
    <source>
        <dbReference type="SAM" id="Phobius"/>
    </source>
</evidence>
<proteinExistence type="predicted"/>
<dbReference type="AlphaFoldDB" id="A0A1L8RHI7"/>
<comment type="caution">
    <text evidence="2">The sequence shown here is derived from an EMBL/GenBank/DDBJ whole genome shotgun (WGS) entry which is preliminary data.</text>
</comment>
<dbReference type="RefSeq" id="WP_067389320.1">
    <property type="nucleotide sequence ID" value="NZ_JXKH01000002.1"/>
</dbReference>
<evidence type="ECO:0008006" key="4">
    <source>
        <dbReference type="Google" id="ProtNLM"/>
    </source>
</evidence>
<sequence length="210" mass="23189">MMLFGYSCLILAVLGDLATPYLLGRFYPNFDQTRTLISALGEPGSPTHLVFNIWSVVTGTLFLLAIPALYRTFSETSPFWAKVIALGVAAFGIGDCIITGLFSIDSSGSVHPIITFIHDAGSGIGFVGLLLIPLAFAAVAYQQQRIGEVCLFLVLFCISALFSLLFAWPRIPVLNQFQLPYRGLWQRISLVFLYLPLLVVAVEQLRQRLR</sequence>
<feature type="transmembrane region" description="Helical" evidence="1">
    <location>
        <begin position="49"/>
        <end position="70"/>
    </location>
</feature>
<name>A0A1L8RHI7_9ENTE</name>
<dbReference type="InterPro" id="IPR009339">
    <property type="entry name" value="DUF998"/>
</dbReference>
<dbReference type="Proteomes" id="UP000181884">
    <property type="component" value="Unassembled WGS sequence"/>
</dbReference>
<accession>A0A1L8RHI7</accession>
<feature type="transmembrane region" description="Helical" evidence="1">
    <location>
        <begin position="124"/>
        <end position="142"/>
    </location>
</feature>
<organism evidence="2 3">
    <name type="scientific">Enterococcus canis</name>
    <dbReference type="NCBI Taxonomy" id="214095"/>
    <lineage>
        <taxon>Bacteria</taxon>
        <taxon>Bacillati</taxon>
        <taxon>Bacillota</taxon>
        <taxon>Bacilli</taxon>
        <taxon>Lactobacillales</taxon>
        <taxon>Enterococcaceae</taxon>
        <taxon>Enterococcus</taxon>
    </lineage>
</organism>
<gene>
    <name evidence="2" type="ORF">RU97_GL000733</name>
</gene>
<feature type="transmembrane region" description="Helical" evidence="1">
    <location>
        <begin position="149"/>
        <end position="168"/>
    </location>
</feature>
<dbReference type="STRING" id="214095.RU97_GL000733"/>
<keyword evidence="3" id="KW-1185">Reference proteome</keyword>
<reference evidence="2 3" key="1">
    <citation type="submission" date="2014-12" db="EMBL/GenBank/DDBJ databases">
        <title>Draft genome sequences of 29 type strains of Enterococci.</title>
        <authorList>
            <person name="Zhong Z."/>
            <person name="Sun Z."/>
            <person name="Liu W."/>
            <person name="Zhang W."/>
            <person name="Zhang H."/>
        </authorList>
    </citation>
    <scope>NUCLEOTIDE SEQUENCE [LARGE SCALE GENOMIC DNA]</scope>
    <source>
        <strain evidence="2 3">DSM 17029</strain>
    </source>
</reference>
<evidence type="ECO:0000313" key="2">
    <source>
        <dbReference type="EMBL" id="OJG19162.1"/>
    </source>
</evidence>
<keyword evidence="1" id="KW-0472">Membrane</keyword>